<dbReference type="PANTHER" id="PTHR15497">
    <property type="entry name" value="3-HYDROXYANTHRANILATE 3,4-DIOXYGENASE"/>
    <property type="match status" value="1"/>
</dbReference>
<dbReference type="InterPro" id="IPR014710">
    <property type="entry name" value="RmlC-like_jellyroll"/>
</dbReference>
<dbReference type="OrthoDB" id="204928at2759"/>
<keyword evidence="4" id="KW-0662">Pyridine nucleotide biosynthesis</keyword>
<evidence type="ECO:0000256" key="3">
    <source>
        <dbReference type="ARBA" id="ARBA00022490"/>
    </source>
</evidence>
<dbReference type="AlphaFoldDB" id="A0A4S8MN58"/>
<protein>
    <submittedName>
        <fullName evidence="9">Uncharacterized protein</fullName>
    </submittedName>
</protein>
<keyword evidence="8" id="KW-0408">Iron</keyword>
<evidence type="ECO:0000313" key="10">
    <source>
        <dbReference type="Proteomes" id="UP000297245"/>
    </source>
</evidence>
<comment type="cofactor">
    <cofactor evidence="1">
        <name>Fe(2+)</name>
        <dbReference type="ChEBI" id="CHEBI:29033"/>
    </cofactor>
</comment>
<evidence type="ECO:0000256" key="4">
    <source>
        <dbReference type="ARBA" id="ARBA00022642"/>
    </source>
</evidence>
<dbReference type="InterPro" id="IPR011051">
    <property type="entry name" value="RmlC_Cupin_sf"/>
</dbReference>
<evidence type="ECO:0000256" key="5">
    <source>
        <dbReference type="ARBA" id="ARBA00022723"/>
    </source>
</evidence>
<dbReference type="GO" id="GO:0034354">
    <property type="term" value="P:'de novo' NAD+ biosynthetic process from L-tryptophan"/>
    <property type="evidence" value="ECO:0007669"/>
    <property type="project" value="TreeGrafter"/>
</dbReference>
<evidence type="ECO:0000313" key="9">
    <source>
        <dbReference type="EMBL" id="THV04141.1"/>
    </source>
</evidence>
<dbReference type="Pfam" id="PF06052">
    <property type="entry name" value="3-HAO"/>
    <property type="match status" value="1"/>
</dbReference>
<reference evidence="9 10" key="1">
    <citation type="journal article" date="2019" name="Nat. Ecol. Evol.">
        <title>Megaphylogeny resolves global patterns of mushroom evolution.</title>
        <authorList>
            <person name="Varga T."/>
            <person name="Krizsan K."/>
            <person name="Foldi C."/>
            <person name="Dima B."/>
            <person name="Sanchez-Garcia M."/>
            <person name="Sanchez-Ramirez S."/>
            <person name="Szollosi G.J."/>
            <person name="Szarkandi J.G."/>
            <person name="Papp V."/>
            <person name="Albert L."/>
            <person name="Andreopoulos W."/>
            <person name="Angelini C."/>
            <person name="Antonin V."/>
            <person name="Barry K.W."/>
            <person name="Bougher N.L."/>
            <person name="Buchanan P."/>
            <person name="Buyck B."/>
            <person name="Bense V."/>
            <person name="Catcheside P."/>
            <person name="Chovatia M."/>
            <person name="Cooper J."/>
            <person name="Damon W."/>
            <person name="Desjardin D."/>
            <person name="Finy P."/>
            <person name="Geml J."/>
            <person name="Haridas S."/>
            <person name="Hughes K."/>
            <person name="Justo A."/>
            <person name="Karasinski D."/>
            <person name="Kautmanova I."/>
            <person name="Kiss B."/>
            <person name="Kocsube S."/>
            <person name="Kotiranta H."/>
            <person name="LaButti K.M."/>
            <person name="Lechner B.E."/>
            <person name="Liimatainen K."/>
            <person name="Lipzen A."/>
            <person name="Lukacs Z."/>
            <person name="Mihaltcheva S."/>
            <person name="Morgado L.N."/>
            <person name="Niskanen T."/>
            <person name="Noordeloos M.E."/>
            <person name="Ohm R.A."/>
            <person name="Ortiz-Santana B."/>
            <person name="Ovrebo C."/>
            <person name="Racz N."/>
            <person name="Riley R."/>
            <person name="Savchenko A."/>
            <person name="Shiryaev A."/>
            <person name="Soop K."/>
            <person name="Spirin V."/>
            <person name="Szebenyi C."/>
            <person name="Tomsovsky M."/>
            <person name="Tulloss R.E."/>
            <person name="Uehling J."/>
            <person name="Grigoriev I.V."/>
            <person name="Vagvolgyi C."/>
            <person name="Papp T."/>
            <person name="Martin F.M."/>
            <person name="Miettinen O."/>
            <person name="Hibbett D.S."/>
            <person name="Nagy L.G."/>
        </authorList>
    </citation>
    <scope>NUCLEOTIDE SEQUENCE [LARGE SCALE GENOMIC DNA]</scope>
    <source>
        <strain evidence="9 10">CBS 962.96</strain>
    </source>
</reference>
<dbReference type="Gene3D" id="2.60.120.10">
    <property type="entry name" value="Jelly Rolls"/>
    <property type="match status" value="1"/>
</dbReference>
<evidence type="ECO:0000256" key="7">
    <source>
        <dbReference type="ARBA" id="ARBA00023002"/>
    </source>
</evidence>
<dbReference type="GO" id="GO:0046874">
    <property type="term" value="P:quinolinate metabolic process"/>
    <property type="evidence" value="ECO:0007669"/>
    <property type="project" value="TreeGrafter"/>
</dbReference>
<gene>
    <name evidence="9" type="ORF">K435DRAFT_649873</name>
</gene>
<evidence type="ECO:0000256" key="6">
    <source>
        <dbReference type="ARBA" id="ARBA00022964"/>
    </source>
</evidence>
<evidence type="ECO:0000256" key="2">
    <source>
        <dbReference type="ARBA" id="ARBA00002752"/>
    </source>
</evidence>
<dbReference type="EMBL" id="ML179059">
    <property type="protein sequence ID" value="THV04141.1"/>
    <property type="molecule type" value="Genomic_DNA"/>
</dbReference>
<keyword evidence="5" id="KW-0479">Metal-binding</keyword>
<name>A0A4S8MN58_DENBC</name>
<keyword evidence="6" id="KW-0223">Dioxygenase</keyword>
<keyword evidence="10" id="KW-1185">Reference proteome</keyword>
<evidence type="ECO:0000256" key="8">
    <source>
        <dbReference type="ARBA" id="ARBA00023004"/>
    </source>
</evidence>
<dbReference type="Proteomes" id="UP000297245">
    <property type="component" value="Unassembled WGS sequence"/>
</dbReference>
<accession>A0A4S8MN58</accession>
<proteinExistence type="predicted"/>
<keyword evidence="3" id="KW-0963">Cytoplasm</keyword>
<organism evidence="9 10">
    <name type="scientific">Dendrothele bispora (strain CBS 962.96)</name>
    <dbReference type="NCBI Taxonomy" id="1314807"/>
    <lineage>
        <taxon>Eukaryota</taxon>
        <taxon>Fungi</taxon>
        <taxon>Dikarya</taxon>
        <taxon>Basidiomycota</taxon>
        <taxon>Agaricomycotina</taxon>
        <taxon>Agaricomycetes</taxon>
        <taxon>Agaricomycetidae</taxon>
        <taxon>Agaricales</taxon>
        <taxon>Agaricales incertae sedis</taxon>
        <taxon>Dendrothele</taxon>
    </lineage>
</organism>
<evidence type="ECO:0000256" key="1">
    <source>
        <dbReference type="ARBA" id="ARBA00001954"/>
    </source>
</evidence>
<dbReference type="InterPro" id="IPR010329">
    <property type="entry name" value="3hydroanth_dOase"/>
</dbReference>
<comment type="function">
    <text evidence="2">Catalyzes the oxidative ring opening of 3-hydroxyanthranilate to 2-amino-3-carboxymuconate semialdehyde, which spontaneously cyclizes to quinolinate.</text>
</comment>
<dbReference type="GO" id="GO:0000334">
    <property type="term" value="F:3-hydroxyanthranilate 3,4-dioxygenase activity"/>
    <property type="evidence" value="ECO:0007669"/>
    <property type="project" value="InterPro"/>
</dbReference>
<dbReference type="GO" id="GO:0005737">
    <property type="term" value="C:cytoplasm"/>
    <property type="evidence" value="ECO:0007669"/>
    <property type="project" value="TreeGrafter"/>
</dbReference>
<dbReference type="SUPFAM" id="SSF51182">
    <property type="entry name" value="RmlC-like cupins"/>
    <property type="match status" value="1"/>
</dbReference>
<keyword evidence="7" id="KW-0560">Oxidoreductase</keyword>
<dbReference type="PANTHER" id="PTHR15497:SF3">
    <property type="entry name" value="3-HYDROXYANTHRANILATE 3,4-DIOXYGENASE 2"/>
    <property type="match status" value="1"/>
</dbReference>
<dbReference type="GO" id="GO:0005506">
    <property type="term" value="F:iron ion binding"/>
    <property type="evidence" value="ECO:0007669"/>
    <property type="project" value="InterPro"/>
</dbReference>
<sequence length="69" mass="8096">MLHPVNTPHNPVCFANTIGIVMKCKMFTLILPQPSHKQPAMIYEEAFHITDLRTQLKPIIQRWEQKKEL</sequence>